<gene>
    <name evidence="5" type="ORF">J2X05_003186</name>
</gene>
<dbReference type="Proteomes" id="UP001253595">
    <property type="component" value="Unassembled WGS sequence"/>
</dbReference>
<comment type="similarity">
    <text evidence="1">Belongs to the SCO1/2 family.</text>
</comment>
<dbReference type="PROSITE" id="PS51352">
    <property type="entry name" value="THIOREDOXIN_2"/>
    <property type="match status" value="1"/>
</dbReference>
<dbReference type="EMBL" id="JAVDVX010000006">
    <property type="protein sequence ID" value="MDR7091151.1"/>
    <property type="molecule type" value="Genomic_DNA"/>
</dbReference>
<protein>
    <submittedName>
        <fullName evidence="5">Protein SCO1/2</fullName>
    </submittedName>
</protein>
<evidence type="ECO:0000259" key="4">
    <source>
        <dbReference type="PROSITE" id="PS51352"/>
    </source>
</evidence>
<dbReference type="Pfam" id="PF02630">
    <property type="entry name" value="SCO1-SenC"/>
    <property type="match status" value="1"/>
</dbReference>
<dbReference type="CDD" id="cd02968">
    <property type="entry name" value="SCO"/>
    <property type="match status" value="1"/>
</dbReference>
<dbReference type="InterPro" id="IPR003782">
    <property type="entry name" value="SCO1/SenC"/>
</dbReference>
<dbReference type="RefSeq" id="WP_310074106.1">
    <property type="nucleotide sequence ID" value="NZ_JAVDVX010000006.1"/>
</dbReference>
<feature type="domain" description="Thioredoxin" evidence="4">
    <location>
        <begin position="36"/>
        <end position="198"/>
    </location>
</feature>
<keyword evidence="6" id="KW-1185">Reference proteome</keyword>
<evidence type="ECO:0000313" key="5">
    <source>
        <dbReference type="EMBL" id="MDR7091151.1"/>
    </source>
</evidence>
<accession>A0ABU1V126</accession>
<keyword evidence="3" id="KW-0732">Signal</keyword>
<dbReference type="PANTHER" id="PTHR12151:SF25">
    <property type="entry name" value="LINALOOL DEHYDRATASE_ISOMERASE DOMAIN-CONTAINING PROTEIN"/>
    <property type="match status" value="1"/>
</dbReference>
<keyword evidence="2" id="KW-0186">Copper</keyword>
<evidence type="ECO:0000256" key="1">
    <source>
        <dbReference type="ARBA" id="ARBA00010996"/>
    </source>
</evidence>
<feature type="chain" id="PRO_5045960526" evidence="3">
    <location>
        <begin position="22"/>
        <end position="206"/>
    </location>
</feature>
<name>A0ABU1V126_9GAMM</name>
<dbReference type="PANTHER" id="PTHR12151">
    <property type="entry name" value="ELECTRON TRANSPORT PROTIN SCO1/SENC FAMILY MEMBER"/>
    <property type="match status" value="1"/>
</dbReference>
<dbReference type="InterPro" id="IPR013766">
    <property type="entry name" value="Thioredoxin_domain"/>
</dbReference>
<proteinExistence type="inferred from homology"/>
<dbReference type="Gene3D" id="3.40.30.10">
    <property type="entry name" value="Glutaredoxin"/>
    <property type="match status" value="1"/>
</dbReference>
<dbReference type="SUPFAM" id="SSF52833">
    <property type="entry name" value="Thioredoxin-like"/>
    <property type="match status" value="1"/>
</dbReference>
<dbReference type="InterPro" id="IPR036249">
    <property type="entry name" value="Thioredoxin-like_sf"/>
</dbReference>
<sequence>MMIRLILVFAFCISLISNVAAENVATENKELKSGVFDPPRMAPDFSLASSLDTQFTLSEQRGKIVVLGFGFSHCPNVCPMTLANLAQTYKNLGAMVDQVQVVYMTVDPERDTPARLREYLANFNPRFIGVTGSADELASLRQSYGIIAKKEVHKNGGTYEVHHSSYIYLIDRDGLLRALVPFGKSAADITHDINILLQEKTQQAAL</sequence>
<organism evidence="5 6">
    <name type="scientific">Cellvibrio fibrivorans</name>
    <dbReference type="NCBI Taxonomy" id="126350"/>
    <lineage>
        <taxon>Bacteria</taxon>
        <taxon>Pseudomonadati</taxon>
        <taxon>Pseudomonadota</taxon>
        <taxon>Gammaproteobacteria</taxon>
        <taxon>Cellvibrionales</taxon>
        <taxon>Cellvibrionaceae</taxon>
        <taxon>Cellvibrio</taxon>
    </lineage>
</organism>
<evidence type="ECO:0000256" key="3">
    <source>
        <dbReference type="SAM" id="SignalP"/>
    </source>
</evidence>
<comment type="caution">
    <text evidence="5">The sequence shown here is derived from an EMBL/GenBank/DDBJ whole genome shotgun (WGS) entry which is preliminary data.</text>
</comment>
<reference evidence="5 6" key="1">
    <citation type="submission" date="2023-07" db="EMBL/GenBank/DDBJ databases">
        <title>Sorghum-associated microbial communities from plants grown in Nebraska, USA.</title>
        <authorList>
            <person name="Schachtman D."/>
        </authorList>
    </citation>
    <scope>NUCLEOTIDE SEQUENCE [LARGE SCALE GENOMIC DNA]</scope>
    <source>
        <strain evidence="5 6">BE190</strain>
    </source>
</reference>
<evidence type="ECO:0000256" key="2">
    <source>
        <dbReference type="ARBA" id="ARBA00023008"/>
    </source>
</evidence>
<evidence type="ECO:0000313" key="6">
    <source>
        <dbReference type="Proteomes" id="UP001253595"/>
    </source>
</evidence>
<feature type="signal peptide" evidence="3">
    <location>
        <begin position="1"/>
        <end position="21"/>
    </location>
</feature>